<accession>A0A6C2UNR1</accession>
<evidence type="ECO:0000313" key="3">
    <source>
        <dbReference type="EMBL" id="VGO20954.1"/>
    </source>
</evidence>
<gene>
    <name evidence="3" type="ORF">SCARR_03021</name>
</gene>
<dbReference type="AlphaFoldDB" id="A0A6C2UNR1"/>
<evidence type="ECO:0000313" key="4">
    <source>
        <dbReference type="Proteomes" id="UP000346198"/>
    </source>
</evidence>
<organism evidence="3 4">
    <name type="scientific">Pontiella sulfatireligans</name>
    <dbReference type="NCBI Taxonomy" id="2750658"/>
    <lineage>
        <taxon>Bacteria</taxon>
        <taxon>Pseudomonadati</taxon>
        <taxon>Kiritimatiellota</taxon>
        <taxon>Kiritimatiellia</taxon>
        <taxon>Kiritimatiellales</taxon>
        <taxon>Pontiellaceae</taxon>
        <taxon>Pontiella</taxon>
    </lineage>
</organism>
<evidence type="ECO:0000256" key="1">
    <source>
        <dbReference type="SAM" id="MobiDB-lite"/>
    </source>
</evidence>
<dbReference type="EMBL" id="CAAHFH010000002">
    <property type="protein sequence ID" value="VGO20954.1"/>
    <property type="molecule type" value="Genomic_DNA"/>
</dbReference>
<keyword evidence="2" id="KW-1133">Transmembrane helix</keyword>
<protein>
    <submittedName>
        <fullName evidence="3">Uncharacterized protein</fullName>
    </submittedName>
</protein>
<feature type="region of interest" description="Disordered" evidence="1">
    <location>
        <begin position="1"/>
        <end position="48"/>
    </location>
</feature>
<keyword evidence="2" id="KW-0812">Transmembrane</keyword>
<name>A0A6C2UNR1_9BACT</name>
<dbReference type="Proteomes" id="UP000346198">
    <property type="component" value="Unassembled WGS sequence"/>
</dbReference>
<reference evidence="3 4" key="1">
    <citation type="submission" date="2019-04" db="EMBL/GenBank/DDBJ databases">
        <authorList>
            <person name="Van Vliet M D."/>
        </authorList>
    </citation>
    <scope>NUCLEOTIDE SEQUENCE [LARGE SCALE GENOMIC DNA]</scope>
    <source>
        <strain evidence="3 4">F21</strain>
    </source>
</reference>
<keyword evidence="4" id="KW-1185">Reference proteome</keyword>
<feature type="transmembrane region" description="Helical" evidence="2">
    <location>
        <begin position="76"/>
        <end position="98"/>
    </location>
</feature>
<keyword evidence="2" id="KW-0472">Membrane</keyword>
<evidence type="ECO:0000256" key="2">
    <source>
        <dbReference type="SAM" id="Phobius"/>
    </source>
</evidence>
<feature type="compositionally biased region" description="Polar residues" evidence="1">
    <location>
        <begin position="1"/>
        <end position="33"/>
    </location>
</feature>
<proteinExistence type="predicted"/>
<sequence>MLRSSRSTKAPTQFSAISWATPSSRNTPRSSGGSHAVRPGGQRPPLQPNPVVFGGVFVLRGAGRRINLHNTLPCRIWLPTMCLIVGFCWFGVAGWLAGVPLRARGCNRTNGKYGAPGGLLCRSAQTLHCGFFCCLGMQFPLVGKLTTGENRYAAN</sequence>